<organism evidence="1 2">
    <name type="scientific">Chitiniphilus eburneus</name>
    <dbReference type="NCBI Taxonomy" id="2571148"/>
    <lineage>
        <taxon>Bacteria</taxon>
        <taxon>Pseudomonadati</taxon>
        <taxon>Pseudomonadota</taxon>
        <taxon>Betaproteobacteria</taxon>
        <taxon>Neisseriales</taxon>
        <taxon>Chitinibacteraceae</taxon>
        <taxon>Chitiniphilus</taxon>
    </lineage>
</organism>
<name>A0A4U0PBD3_9NEIS</name>
<comment type="caution">
    <text evidence="1">The sequence shown here is derived from an EMBL/GenBank/DDBJ whole genome shotgun (WGS) entry which is preliminary data.</text>
</comment>
<keyword evidence="2" id="KW-1185">Reference proteome</keyword>
<proteinExistence type="predicted"/>
<evidence type="ECO:0000313" key="1">
    <source>
        <dbReference type="EMBL" id="TJZ65015.1"/>
    </source>
</evidence>
<gene>
    <name evidence="1" type="ORF">FAZ21_18730</name>
</gene>
<dbReference type="Proteomes" id="UP000310016">
    <property type="component" value="Unassembled WGS sequence"/>
</dbReference>
<dbReference type="OrthoDB" id="8617566at2"/>
<dbReference type="EMBL" id="SUMF01000041">
    <property type="protein sequence ID" value="TJZ65015.1"/>
    <property type="molecule type" value="Genomic_DNA"/>
</dbReference>
<protein>
    <submittedName>
        <fullName evidence="1">Uncharacterized protein</fullName>
    </submittedName>
</protein>
<sequence>MSLAAALQHRESLHSVFPQHADLTPRRGRRAVVLDSPSALPGVHRVDVTLQKPFDHETGALYDPDVPRRAD</sequence>
<dbReference type="AlphaFoldDB" id="A0A4U0PBD3"/>
<accession>A0A4U0PBD3</accession>
<evidence type="ECO:0000313" key="2">
    <source>
        <dbReference type="Proteomes" id="UP000310016"/>
    </source>
</evidence>
<reference evidence="1 2" key="1">
    <citation type="submission" date="2019-04" db="EMBL/GenBank/DDBJ databases">
        <title>Chitiniphilus eburnea sp. nov., a novel chitinolytic bacterium isolated from aquaculture sludge.</title>
        <authorList>
            <person name="Sheng M."/>
        </authorList>
    </citation>
    <scope>NUCLEOTIDE SEQUENCE [LARGE SCALE GENOMIC DNA]</scope>
    <source>
        <strain evidence="1 2">HX-2-15</strain>
    </source>
</reference>
<dbReference type="RefSeq" id="WP_136774957.1">
    <property type="nucleotide sequence ID" value="NZ_CP156074.1"/>
</dbReference>